<dbReference type="InterPro" id="IPR028098">
    <property type="entry name" value="Glyco_trans_4-like_N"/>
</dbReference>
<evidence type="ECO:0000313" key="3">
    <source>
        <dbReference type="EMBL" id="AKB71743.1"/>
    </source>
</evidence>
<dbReference type="RefSeq" id="WP_048042030.1">
    <property type="nucleotide sequence ID" value="NZ_CP009514.1"/>
</dbReference>
<dbReference type="HOGENOM" id="CLU_009583_2_4_2"/>
<dbReference type="Pfam" id="PF13439">
    <property type="entry name" value="Glyco_transf_4"/>
    <property type="match status" value="1"/>
</dbReference>
<dbReference type="AlphaFoldDB" id="A0A0E3S028"/>
<evidence type="ECO:0000259" key="2">
    <source>
        <dbReference type="Pfam" id="PF13439"/>
    </source>
</evidence>
<dbReference type="Proteomes" id="UP000033071">
    <property type="component" value="Chromosome"/>
</dbReference>
<feature type="domain" description="Glycosyltransferase subfamily 4-like N-terminal" evidence="2">
    <location>
        <begin position="27"/>
        <end position="207"/>
    </location>
</feature>
<dbReference type="Pfam" id="PF00534">
    <property type="entry name" value="Glycos_transf_1"/>
    <property type="match status" value="1"/>
</dbReference>
<dbReference type="EMBL" id="CP009514">
    <property type="protein sequence ID" value="AKB71743.1"/>
    <property type="molecule type" value="Genomic_DNA"/>
</dbReference>
<dbReference type="PANTHER" id="PTHR45947">
    <property type="entry name" value="SULFOQUINOVOSYL TRANSFERASE SQD2"/>
    <property type="match status" value="1"/>
</dbReference>
<gene>
    <name evidence="3" type="ORF">MSMAC_1853</name>
</gene>
<sequence>MKKGLILTSTFPINCTTSDFISQLYSNKLIQEKVELFVLAPHRYKSPFNEEFYGIHVCRFPYFYPLRLQKFAYGGGVPYNLKYSFFAKLQAPIFPLCELIYAISIIKNRKINFINSHWLVPQGLVGALCNKLLGIPHIASIHSSEVTLLSKLPMSNKIIQFILANSDYVVSVSSHRADELLSRTPNEFANKAKDKIHIVPMGVDFSRFSGAKDKESIKLKHGLKSKFTVLFVGRLVEVKGCEYLIQSFRTVVDSFKDVQLIIVGHGPLEERLKIKVKDLGLEEHVIFTGFVENIYIHEYYIMADIVVIPSIVDSSGFQEGFPVVLIESFAAGKAVISTKTKGIMEAIQDRYNGILVDQKDADKISDALLELLRDEVLRERISANALESGKKYDWDIIANEYLRLFEVVSFD</sequence>
<protein>
    <submittedName>
        <fullName evidence="3">Colanic acid biosynthesis glycosyl transferase WcaL</fullName>
    </submittedName>
</protein>
<name>A0A0E3S028_METMZ</name>
<dbReference type="SUPFAM" id="SSF53756">
    <property type="entry name" value="UDP-Glycosyltransferase/glycogen phosphorylase"/>
    <property type="match status" value="1"/>
</dbReference>
<keyword evidence="3" id="KW-0808">Transferase</keyword>
<evidence type="ECO:0000259" key="1">
    <source>
        <dbReference type="Pfam" id="PF00534"/>
    </source>
</evidence>
<dbReference type="GeneID" id="24881806"/>
<dbReference type="GO" id="GO:0016757">
    <property type="term" value="F:glycosyltransferase activity"/>
    <property type="evidence" value="ECO:0007669"/>
    <property type="project" value="InterPro"/>
</dbReference>
<proteinExistence type="predicted"/>
<dbReference type="Gene3D" id="3.40.50.2000">
    <property type="entry name" value="Glycogen Phosphorylase B"/>
    <property type="match status" value="2"/>
</dbReference>
<dbReference type="PATRIC" id="fig|1434113.4.peg.2320"/>
<feature type="domain" description="Glycosyl transferase family 1" evidence="1">
    <location>
        <begin position="214"/>
        <end position="385"/>
    </location>
</feature>
<organism evidence="3 4">
    <name type="scientific">Methanosarcina mazei C16</name>
    <dbReference type="NCBI Taxonomy" id="1434113"/>
    <lineage>
        <taxon>Archaea</taxon>
        <taxon>Methanobacteriati</taxon>
        <taxon>Methanobacteriota</taxon>
        <taxon>Stenosarchaea group</taxon>
        <taxon>Methanomicrobia</taxon>
        <taxon>Methanosarcinales</taxon>
        <taxon>Methanosarcinaceae</taxon>
        <taxon>Methanosarcina</taxon>
    </lineage>
</organism>
<dbReference type="PANTHER" id="PTHR45947:SF15">
    <property type="entry name" value="TEICHURONIC ACID BIOSYNTHESIS GLYCOSYLTRANSFERASE TUAC-RELATED"/>
    <property type="match status" value="1"/>
</dbReference>
<dbReference type="InterPro" id="IPR001296">
    <property type="entry name" value="Glyco_trans_1"/>
</dbReference>
<reference evidence="3 4" key="1">
    <citation type="submission" date="2014-07" db="EMBL/GenBank/DDBJ databases">
        <title>Methanogenic archaea and the global carbon cycle.</title>
        <authorList>
            <person name="Henriksen J.R."/>
            <person name="Luke J."/>
            <person name="Reinhart S."/>
            <person name="Benedict M.N."/>
            <person name="Youngblut N.D."/>
            <person name="Metcalf M.E."/>
            <person name="Whitaker R.J."/>
            <person name="Metcalf W.W."/>
        </authorList>
    </citation>
    <scope>NUCLEOTIDE SEQUENCE [LARGE SCALE GENOMIC DNA]</scope>
    <source>
        <strain evidence="3 4">C16</strain>
    </source>
</reference>
<dbReference type="InterPro" id="IPR050194">
    <property type="entry name" value="Glycosyltransferase_grp1"/>
</dbReference>
<dbReference type="KEGG" id="mmac:MSMAC_1853"/>
<evidence type="ECO:0000313" key="4">
    <source>
        <dbReference type="Proteomes" id="UP000033071"/>
    </source>
</evidence>
<accession>A0A0E3S028</accession>